<keyword evidence="4 7" id="KW-0812">Transmembrane</keyword>
<sequence>MSVEWKLVFEIFWTFFKISPVTFGGGFAMIPLIIKEIVEKRKWLTNEEITDVIALSQTVPGAIAVNSATFIGYKIGGIRGTLAAMIGVSLPTFLIVLVLGVSYFYLDDNPKLEAAFVSIRVTIVAIIVYAAIKIAKTAIFDKTTFFIMAAGVPALFFIHPIIAIFLGAITGVIAVSIKKKLGYLIEMKNSKEEDPANDPEYYMGAGI</sequence>
<dbReference type="GO" id="GO:0015109">
    <property type="term" value="F:chromate transmembrane transporter activity"/>
    <property type="evidence" value="ECO:0007669"/>
    <property type="project" value="InterPro"/>
</dbReference>
<proteinExistence type="inferred from homology"/>
<organism evidence="8 9">
    <name type="scientific">Neobacillus niacini</name>
    <dbReference type="NCBI Taxonomy" id="86668"/>
    <lineage>
        <taxon>Bacteria</taxon>
        <taxon>Bacillati</taxon>
        <taxon>Bacillota</taxon>
        <taxon>Bacilli</taxon>
        <taxon>Bacillales</taxon>
        <taxon>Bacillaceae</taxon>
        <taxon>Neobacillus</taxon>
    </lineage>
</organism>
<evidence type="ECO:0000256" key="4">
    <source>
        <dbReference type="ARBA" id="ARBA00022692"/>
    </source>
</evidence>
<feature type="transmembrane region" description="Helical" evidence="7">
    <location>
        <begin position="12"/>
        <end position="34"/>
    </location>
</feature>
<evidence type="ECO:0000313" key="9">
    <source>
        <dbReference type="Proteomes" id="UP000548423"/>
    </source>
</evidence>
<dbReference type="GO" id="GO:0005886">
    <property type="term" value="C:plasma membrane"/>
    <property type="evidence" value="ECO:0007669"/>
    <property type="project" value="UniProtKB-SubCell"/>
</dbReference>
<dbReference type="InterPro" id="IPR003370">
    <property type="entry name" value="Chromate_transpt"/>
</dbReference>
<evidence type="ECO:0000256" key="7">
    <source>
        <dbReference type="SAM" id="Phobius"/>
    </source>
</evidence>
<feature type="transmembrane region" description="Helical" evidence="7">
    <location>
        <begin position="144"/>
        <end position="177"/>
    </location>
</feature>
<name>A0A852TKF6_9BACI</name>
<dbReference type="Pfam" id="PF02417">
    <property type="entry name" value="Chromate_transp"/>
    <property type="match status" value="1"/>
</dbReference>
<reference evidence="9" key="1">
    <citation type="submission" date="2020-07" db="EMBL/GenBank/DDBJ databases">
        <authorList>
            <person name="Partida-Martinez L."/>
            <person name="Huntemann M."/>
            <person name="Clum A."/>
            <person name="Wang J."/>
            <person name="Palaniappan K."/>
            <person name="Ritter S."/>
            <person name="Chen I.-M."/>
            <person name="Stamatis D."/>
            <person name="Reddy T."/>
            <person name="O'Malley R."/>
            <person name="Daum C."/>
            <person name="Shapiro N."/>
            <person name="Ivanova N."/>
            <person name="Kyrpides N."/>
            <person name="Woyke T."/>
        </authorList>
    </citation>
    <scope>NUCLEOTIDE SEQUENCE [LARGE SCALE GENOMIC DNA]</scope>
    <source>
        <strain evidence="9">AT2.8</strain>
    </source>
</reference>
<reference evidence="9" key="2">
    <citation type="submission" date="2020-08" db="EMBL/GenBank/DDBJ databases">
        <title>The Agave Microbiome: Exploring the role of microbial communities in plant adaptations to desert environments.</title>
        <authorList>
            <person name="Partida-Martinez L.P."/>
        </authorList>
    </citation>
    <scope>NUCLEOTIDE SEQUENCE [LARGE SCALE GENOMIC DNA]</scope>
    <source>
        <strain evidence="9">AT2.8</strain>
    </source>
</reference>
<gene>
    <name evidence="8" type="ORF">F4694_005514</name>
</gene>
<dbReference type="AlphaFoldDB" id="A0A852TKF6"/>
<dbReference type="EMBL" id="JACCBX010000015">
    <property type="protein sequence ID" value="NYE08665.1"/>
    <property type="molecule type" value="Genomic_DNA"/>
</dbReference>
<dbReference type="PANTHER" id="PTHR43663:SF1">
    <property type="entry name" value="CHROMATE TRANSPORTER"/>
    <property type="match status" value="1"/>
</dbReference>
<accession>A0A852TKF6</accession>
<evidence type="ECO:0000256" key="6">
    <source>
        <dbReference type="ARBA" id="ARBA00023136"/>
    </source>
</evidence>
<keyword evidence="5 7" id="KW-1133">Transmembrane helix</keyword>
<evidence type="ECO:0000256" key="5">
    <source>
        <dbReference type="ARBA" id="ARBA00022989"/>
    </source>
</evidence>
<evidence type="ECO:0000256" key="2">
    <source>
        <dbReference type="ARBA" id="ARBA00005262"/>
    </source>
</evidence>
<dbReference type="PANTHER" id="PTHR43663">
    <property type="entry name" value="CHROMATE TRANSPORT PROTEIN-RELATED"/>
    <property type="match status" value="1"/>
</dbReference>
<feature type="transmembrane region" description="Helical" evidence="7">
    <location>
        <begin position="112"/>
        <end position="132"/>
    </location>
</feature>
<protein>
    <submittedName>
        <fullName evidence="8">Chromate transporter</fullName>
    </submittedName>
</protein>
<comment type="subcellular location">
    <subcellularLocation>
        <location evidence="1">Cell membrane</location>
        <topology evidence="1">Multi-pass membrane protein</topology>
    </subcellularLocation>
</comment>
<dbReference type="Proteomes" id="UP000548423">
    <property type="component" value="Unassembled WGS sequence"/>
</dbReference>
<keyword evidence="3" id="KW-1003">Cell membrane</keyword>
<comment type="caution">
    <text evidence="8">The sequence shown here is derived from an EMBL/GenBank/DDBJ whole genome shotgun (WGS) entry which is preliminary data.</text>
</comment>
<feature type="transmembrane region" description="Helical" evidence="7">
    <location>
        <begin position="82"/>
        <end position="106"/>
    </location>
</feature>
<evidence type="ECO:0000256" key="1">
    <source>
        <dbReference type="ARBA" id="ARBA00004651"/>
    </source>
</evidence>
<comment type="similarity">
    <text evidence="2">Belongs to the chromate ion transporter (CHR) (TC 2.A.51) family.</text>
</comment>
<evidence type="ECO:0000256" key="3">
    <source>
        <dbReference type="ARBA" id="ARBA00022475"/>
    </source>
</evidence>
<dbReference type="InterPro" id="IPR052518">
    <property type="entry name" value="CHR_Transporter"/>
</dbReference>
<keyword evidence="6 7" id="KW-0472">Membrane</keyword>
<evidence type="ECO:0000313" key="8">
    <source>
        <dbReference type="EMBL" id="NYE08665.1"/>
    </source>
</evidence>